<organism evidence="1 2">
    <name type="scientific">Pleurodeles waltl</name>
    <name type="common">Iberian ribbed newt</name>
    <dbReference type="NCBI Taxonomy" id="8319"/>
    <lineage>
        <taxon>Eukaryota</taxon>
        <taxon>Metazoa</taxon>
        <taxon>Chordata</taxon>
        <taxon>Craniata</taxon>
        <taxon>Vertebrata</taxon>
        <taxon>Euteleostomi</taxon>
        <taxon>Amphibia</taxon>
        <taxon>Batrachia</taxon>
        <taxon>Caudata</taxon>
        <taxon>Salamandroidea</taxon>
        <taxon>Salamandridae</taxon>
        <taxon>Pleurodelinae</taxon>
        <taxon>Pleurodeles</taxon>
    </lineage>
</organism>
<dbReference type="AlphaFoldDB" id="A0AAV7TVB6"/>
<dbReference type="Proteomes" id="UP001066276">
    <property type="component" value="Chromosome 3_2"/>
</dbReference>
<proteinExistence type="predicted"/>
<reference evidence="1" key="1">
    <citation type="journal article" date="2022" name="bioRxiv">
        <title>Sequencing and chromosome-scale assembly of the giantPleurodeles waltlgenome.</title>
        <authorList>
            <person name="Brown T."/>
            <person name="Elewa A."/>
            <person name="Iarovenko S."/>
            <person name="Subramanian E."/>
            <person name="Araus A.J."/>
            <person name="Petzold A."/>
            <person name="Susuki M."/>
            <person name="Suzuki K.-i.T."/>
            <person name="Hayashi T."/>
            <person name="Toyoda A."/>
            <person name="Oliveira C."/>
            <person name="Osipova E."/>
            <person name="Leigh N.D."/>
            <person name="Simon A."/>
            <person name="Yun M.H."/>
        </authorList>
    </citation>
    <scope>NUCLEOTIDE SEQUENCE</scope>
    <source>
        <strain evidence="1">20211129_DDA</strain>
        <tissue evidence="1">Liver</tissue>
    </source>
</reference>
<accession>A0AAV7TVB6</accession>
<name>A0AAV7TVB6_PLEWA</name>
<dbReference type="EMBL" id="JANPWB010000006">
    <property type="protein sequence ID" value="KAJ1180700.1"/>
    <property type="molecule type" value="Genomic_DNA"/>
</dbReference>
<sequence>MISDSPVLSDTALRAAKTFAFTVASVKQERQGLSLNFNGNICGERSLPSETDFRETFRIQRNRWLSSRPRYVAGSRAKR</sequence>
<evidence type="ECO:0000313" key="1">
    <source>
        <dbReference type="EMBL" id="KAJ1180700.1"/>
    </source>
</evidence>
<comment type="caution">
    <text evidence="1">The sequence shown here is derived from an EMBL/GenBank/DDBJ whole genome shotgun (WGS) entry which is preliminary data.</text>
</comment>
<gene>
    <name evidence="1" type="ORF">NDU88_005917</name>
</gene>
<keyword evidence="2" id="KW-1185">Reference proteome</keyword>
<evidence type="ECO:0000313" key="2">
    <source>
        <dbReference type="Proteomes" id="UP001066276"/>
    </source>
</evidence>
<protein>
    <submittedName>
        <fullName evidence="1">Uncharacterized protein</fullName>
    </submittedName>
</protein>